<gene>
    <name evidence="1" type="ORF">PVK06_008645</name>
</gene>
<accession>A0ABR0QKF5</accession>
<dbReference type="PANTHER" id="PTHR46481:SF7">
    <property type="entry name" value="ZINC FINGER BED DOMAIN-CONTAINING PROTEIN RICESLEEPER 2-LIKE"/>
    <property type="match status" value="1"/>
</dbReference>
<evidence type="ECO:0000313" key="2">
    <source>
        <dbReference type="Proteomes" id="UP001358586"/>
    </source>
</evidence>
<keyword evidence="2" id="KW-1185">Reference proteome</keyword>
<protein>
    <recommendedName>
        <fullName evidence="3">AC transposase</fullName>
    </recommendedName>
</protein>
<dbReference type="EMBL" id="JARKNE010000003">
    <property type="protein sequence ID" value="KAK5839805.1"/>
    <property type="molecule type" value="Genomic_DNA"/>
</dbReference>
<dbReference type="InterPro" id="IPR052035">
    <property type="entry name" value="ZnF_BED_domain_contain"/>
</dbReference>
<dbReference type="Proteomes" id="UP001358586">
    <property type="component" value="Chromosome 3"/>
</dbReference>
<dbReference type="PANTHER" id="PTHR46481">
    <property type="entry name" value="ZINC FINGER BED DOMAIN-CONTAINING PROTEIN 4"/>
    <property type="match status" value="1"/>
</dbReference>
<sequence>MRCATHIINLIVEEGVKDASISVDRVRGVVRYIRASPSRLSKFNHWPEEEMVGTKAHICLDVPTRLNSTYMMLNVVEKYECVSEAYVHDDHNFFRDLSAGYGVPTCDDWENVRRVMKVLELFHKLTLKLSESFHVTSNTFFEVDTDVYCLLDE</sequence>
<dbReference type="SUPFAM" id="SSF53098">
    <property type="entry name" value="Ribonuclease H-like"/>
    <property type="match status" value="1"/>
</dbReference>
<organism evidence="1 2">
    <name type="scientific">Gossypium arboreum</name>
    <name type="common">Tree cotton</name>
    <name type="synonym">Gossypium nanking</name>
    <dbReference type="NCBI Taxonomy" id="29729"/>
    <lineage>
        <taxon>Eukaryota</taxon>
        <taxon>Viridiplantae</taxon>
        <taxon>Streptophyta</taxon>
        <taxon>Embryophyta</taxon>
        <taxon>Tracheophyta</taxon>
        <taxon>Spermatophyta</taxon>
        <taxon>Magnoliopsida</taxon>
        <taxon>eudicotyledons</taxon>
        <taxon>Gunneridae</taxon>
        <taxon>Pentapetalae</taxon>
        <taxon>rosids</taxon>
        <taxon>malvids</taxon>
        <taxon>Malvales</taxon>
        <taxon>Malvaceae</taxon>
        <taxon>Malvoideae</taxon>
        <taxon>Gossypium</taxon>
    </lineage>
</organism>
<comment type="caution">
    <text evidence="1">The sequence shown here is derived from an EMBL/GenBank/DDBJ whole genome shotgun (WGS) entry which is preliminary data.</text>
</comment>
<reference evidence="1 2" key="1">
    <citation type="submission" date="2023-03" db="EMBL/GenBank/DDBJ databases">
        <title>WGS of Gossypium arboreum.</title>
        <authorList>
            <person name="Yu D."/>
        </authorList>
    </citation>
    <scope>NUCLEOTIDE SEQUENCE [LARGE SCALE GENOMIC DNA]</scope>
    <source>
        <tissue evidence="1">Leaf</tissue>
    </source>
</reference>
<name>A0ABR0QKF5_GOSAR</name>
<dbReference type="InterPro" id="IPR012337">
    <property type="entry name" value="RNaseH-like_sf"/>
</dbReference>
<proteinExistence type="predicted"/>
<evidence type="ECO:0000313" key="1">
    <source>
        <dbReference type="EMBL" id="KAK5839805.1"/>
    </source>
</evidence>
<evidence type="ECO:0008006" key="3">
    <source>
        <dbReference type="Google" id="ProtNLM"/>
    </source>
</evidence>